<protein>
    <submittedName>
        <fullName evidence="1">Uncharacterized protein</fullName>
    </submittedName>
</protein>
<dbReference type="RefSeq" id="WP_230271738.1">
    <property type="nucleotide sequence ID" value="NZ_JAJKFW010000006.1"/>
</dbReference>
<accession>A0ABS8NDB1</accession>
<evidence type="ECO:0000313" key="1">
    <source>
        <dbReference type="EMBL" id="MCC9641541.1"/>
    </source>
</evidence>
<sequence>MTTLASEPFPLESSASAGFDDAGGLDGWVSAIPAAGVSVDCEELSFRHPMVVQIASVPIPSMPSNTARATNIEPRVVLSGRPFFIEWMRLME</sequence>
<gene>
    <name evidence="1" type="ORF">LOC71_04595</name>
</gene>
<reference evidence="1" key="1">
    <citation type="submission" date="2021-11" db="EMBL/GenBank/DDBJ databases">
        <title>Genome sequence.</title>
        <authorList>
            <person name="Sun Q."/>
        </authorList>
    </citation>
    <scope>NUCLEOTIDE SEQUENCE</scope>
    <source>
        <strain evidence="1">JC740</strain>
    </source>
</reference>
<dbReference type="EMBL" id="JAJKFW010000006">
    <property type="protein sequence ID" value="MCC9641541.1"/>
    <property type="molecule type" value="Genomic_DNA"/>
</dbReference>
<evidence type="ECO:0000313" key="2">
    <source>
        <dbReference type="Proteomes" id="UP001430306"/>
    </source>
</evidence>
<keyword evidence="2" id="KW-1185">Reference proteome</keyword>
<comment type="caution">
    <text evidence="1">The sequence shown here is derived from an EMBL/GenBank/DDBJ whole genome shotgun (WGS) entry which is preliminary data.</text>
</comment>
<name>A0ABS8NDB1_9BACT</name>
<proteinExistence type="predicted"/>
<organism evidence="1 2">
    <name type="scientific">Rhodopirellula halodulae</name>
    <dbReference type="NCBI Taxonomy" id="2894198"/>
    <lineage>
        <taxon>Bacteria</taxon>
        <taxon>Pseudomonadati</taxon>
        <taxon>Planctomycetota</taxon>
        <taxon>Planctomycetia</taxon>
        <taxon>Pirellulales</taxon>
        <taxon>Pirellulaceae</taxon>
        <taxon>Rhodopirellula</taxon>
    </lineage>
</organism>
<dbReference type="Proteomes" id="UP001430306">
    <property type="component" value="Unassembled WGS sequence"/>
</dbReference>